<reference evidence="3 5" key="2">
    <citation type="submission" date="2023-02" db="EMBL/GenBank/DDBJ databases">
        <title>Population genomics of bacteria associated with diatom.</title>
        <authorList>
            <person name="Xie J."/>
            <person name="Wang H."/>
        </authorList>
    </citation>
    <scope>NUCLEOTIDE SEQUENCE [LARGE SCALE GENOMIC DNA]</scope>
    <source>
        <strain evidence="3 5">PT47_8</strain>
    </source>
</reference>
<dbReference type="RefSeq" id="WP_065272011.1">
    <property type="nucleotide sequence ID" value="NZ_CP015124.1"/>
</dbReference>
<keyword evidence="1" id="KW-0732">Signal</keyword>
<dbReference type="PANTHER" id="PTHR36513:SF1">
    <property type="entry name" value="TRANSMEMBRANE PROTEIN"/>
    <property type="match status" value="1"/>
</dbReference>
<dbReference type="InterPro" id="IPR010297">
    <property type="entry name" value="DUF900_hydrolase"/>
</dbReference>
<name>A0A1B0ZSS7_9RHOB</name>
<evidence type="ECO:0000313" key="2">
    <source>
        <dbReference type="EMBL" id="ANP37149.1"/>
    </source>
</evidence>
<dbReference type="InterPro" id="IPR029058">
    <property type="entry name" value="AB_hydrolase_fold"/>
</dbReference>
<dbReference type="EMBL" id="JARCJK010000006">
    <property type="protein sequence ID" value="MDE4166586.1"/>
    <property type="molecule type" value="Genomic_DNA"/>
</dbReference>
<evidence type="ECO:0000313" key="3">
    <source>
        <dbReference type="EMBL" id="MDE4166586.1"/>
    </source>
</evidence>
<evidence type="ECO:0000313" key="4">
    <source>
        <dbReference type="Proteomes" id="UP000092565"/>
    </source>
</evidence>
<keyword evidence="3" id="KW-0378">Hydrolase</keyword>
<protein>
    <submittedName>
        <fullName evidence="3">Alpha/beta fold hydrolase</fullName>
    </submittedName>
</protein>
<sequence length="371" mass="40783">MLFFRKVLFLSLFAAAACGIRPSTPTIPEALEIGTAKTIFAATIRDPLPEGGFGNGRTEDYHLLELTVSIPPNHQPGQLLFAYDTPDPKTEFTMAGRRKIETPAVFMDRLNRELAKFEPDERDITVFVHGFNSTQSETAFRAAQLTHDTKVPGATVVYSWPSLGSPLGYAYDADSVMFARDGLERLLKQLSKSNARRIVLVAHSMGSMLAMETLRQIEIRTPGWSDRSLDGVVLMSPDLDLDVFRSQMSRLNPVPQPFLVFISRKDKILTLSQRLRGTSSRARLGNLGSTDGLEDLPISIIDTTDYADSASSGHLVAGTSPALLAILSSARQSSQAFSRKGLIFDGVLPPPMVEKKQIQDLSLIDITDSQR</sequence>
<proteinExistence type="predicted"/>
<dbReference type="PATRIC" id="fig|60890.4.peg.2188"/>
<dbReference type="Pfam" id="PF05990">
    <property type="entry name" value="DUF900"/>
    <property type="match status" value="1"/>
</dbReference>
<dbReference type="OrthoDB" id="9797755at2"/>
<dbReference type="Gene3D" id="3.40.50.1820">
    <property type="entry name" value="alpha/beta hydrolase"/>
    <property type="match status" value="1"/>
</dbReference>
<feature type="signal peptide" evidence="1">
    <location>
        <begin position="1"/>
        <end position="16"/>
    </location>
</feature>
<dbReference type="SUPFAM" id="SSF53474">
    <property type="entry name" value="alpha/beta-Hydrolases"/>
    <property type="match status" value="1"/>
</dbReference>
<accession>A0A1B0ZSS7</accession>
<keyword evidence="4" id="KW-1185">Reference proteome</keyword>
<dbReference type="PIRSF" id="PIRSF033909">
    <property type="entry name" value="UCP033909"/>
    <property type="match status" value="1"/>
</dbReference>
<dbReference type="EMBL" id="CP015124">
    <property type="protein sequence ID" value="ANP37149.1"/>
    <property type="molecule type" value="Genomic_DNA"/>
</dbReference>
<dbReference type="PANTHER" id="PTHR36513">
    <property type="entry name" value="ABC TRANSMEMBRANE TYPE-1 DOMAIN-CONTAINING PROTEIN"/>
    <property type="match status" value="1"/>
</dbReference>
<dbReference type="AlphaFoldDB" id="A0A1B0ZSS7"/>
<gene>
    <name evidence="2" type="ORF">JL2886_02259</name>
    <name evidence="3" type="ORF">PXK24_12870</name>
</gene>
<dbReference type="PROSITE" id="PS51257">
    <property type="entry name" value="PROKAR_LIPOPROTEIN"/>
    <property type="match status" value="1"/>
</dbReference>
<organism evidence="2 4">
    <name type="scientific">Phaeobacter gallaeciensis</name>
    <dbReference type="NCBI Taxonomy" id="60890"/>
    <lineage>
        <taxon>Bacteria</taxon>
        <taxon>Pseudomonadati</taxon>
        <taxon>Pseudomonadota</taxon>
        <taxon>Alphaproteobacteria</taxon>
        <taxon>Rhodobacterales</taxon>
        <taxon>Roseobacteraceae</taxon>
        <taxon>Phaeobacter</taxon>
    </lineage>
</organism>
<evidence type="ECO:0000313" key="5">
    <source>
        <dbReference type="Proteomes" id="UP001218364"/>
    </source>
</evidence>
<evidence type="ECO:0000256" key="1">
    <source>
        <dbReference type="SAM" id="SignalP"/>
    </source>
</evidence>
<dbReference type="Proteomes" id="UP001218364">
    <property type="component" value="Unassembled WGS sequence"/>
</dbReference>
<reference evidence="2 4" key="1">
    <citation type="submission" date="2016-04" db="EMBL/GenBank/DDBJ databases">
        <authorList>
            <person name="Evans L.H."/>
            <person name="Alamgir A."/>
            <person name="Owens N."/>
            <person name="Weber N.D."/>
            <person name="Virtaneva K."/>
            <person name="Barbian K."/>
            <person name="Babar A."/>
            <person name="Rosenke K."/>
        </authorList>
    </citation>
    <scope>NUCLEOTIDE SEQUENCE [LARGE SCALE GENOMIC DNA]</scope>
    <source>
        <strain evidence="2 4">JL2886</strain>
    </source>
</reference>
<feature type="chain" id="PRO_5044370039" evidence="1">
    <location>
        <begin position="17"/>
        <end position="371"/>
    </location>
</feature>
<dbReference type="Proteomes" id="UP000092565">
    <property type="component" value="Chromosome"/>
</dbReference>
<dbReference type="InterPro" id="IPR014586">
    <property type="entry name" value="UCP033909"/>
</dbReference>
<dbReference type="GO" id="GO:0016787">
    <property type="term" value="F:hydrolase activity"/>
    <property type="evidence" value="ECO:0007669"/>
    <property type="project" value="UniProtKB-KW"/>
</dbReference>